<dbReference type="Proteomes" id="UP000621856">
    <property type="component" value="Unassembled WGS sequence"/>
</dbReference>
<gene>
    <name evidence="1" type="ORF">GCM10011355_30300</name>
</gene>
<evidence type="ECO:0000313" key="1">
    <source>
        <dbReference type="EMBL" id="GGI00909.1"/>
    </source>
</evidence>
<reference evidence="1" key="1">
    <citation type="journal article" date="2014" name="Int. J. Syst. Evol. Microbiol.">
        <title>Complete genome sequence of Corynebacterium casei LMG S-19264T (=DSM 44701T), isolated from a smear-ripened cheese.</title>
        <authorList>
            <consortium name="US DOE Joint Genome Institute (JGI-PGF)"/>
            <person name="Walter F."/>
            <person name="Albersmeier A."/>
            <person name="Kalinowski J."/>
            <person name="Ruckert C."/>
        </authorList>
    </citation>
    <scope>NUCLEOTIDE SEQUENCE</scope>
    <source>
        <strain evidence="1">CGMCC 1.14984</strain>
    </source>
</reference>
<dbReference type="InterPro" id="IPR013321">
    <property type="entry name" value="Arc_rbn_hlx_hlx"/>
</dbReference>
<dbReference type="SUPFAM" id="SSF47598">
    <property type="entry name" value="Ribbon-helix-helix"/>
    <property type="match status" value="1"/>
</dbReference>
<name>A0A8J3A479_9PROT</name>
<dbReference type="Pfam" id="PF05534">
    <property type="entry name" value="HicB"/>
    <property type="match status" value="1"/>
</dbReference>
<dbReference type="InterPro" id="IPR008651">
    <property type="entry name" value="Uncharacterised_HicB"/>
</dbReference>
<evidence type="ECO:0000313" key="2">
    <source>
        <dbReference type="Proteomes" id="UP000621856"/>
    </source>
</evidence>
<protein>
    <submittedName>
        <fullName evidence="1">Uncharacterized protein</fullName>
    </submittedName>
</protein>
<dbReference type="AlphaFoldDB" id="A0A8J3A479"/>
<dbReference type="InterPro" id="IPR010985">
    <property type="entry name" value="Ribbon_hlx_hlx"/>
</dbReference>
<reference evidence="1" key="2">
    <citation type="submission" date="2020-09" db="EMBL/GenBank/DDBJ databases">
        <authorList>
            <person name="Sun Q."/>
            <person name="Zhou Y."/>
        </authorList>
    </citation>
    <scope>NUCLEOTIDE SEQUENCE</scope>
    <source>
        <strain evidence="1">CGMCC 1.14984</strain>
    </source>
</reference>
<dbReference type="EMBL" id="BMGZ01000004">
    <property type="protein sequence ID" value="GGI00909.1"/>
    <property type="molecule type" value="Genomic_DNA"/>
</dbReference>
<dbReference type="GO" id="GO:0006355">
    <property type="term" value="P:regulation of DNA-templated transcription"/>
    <property type="evidence" value="ECO:0007669"/>
    <property type="project" value="InterPro"/>
</dbReference>
<dbReference type="Gene3D" id="1.10.1220.10">
    <property type="entry name" value="Met repressor-like"/>
    <property type="match status" value="1"/>
</dbReference>
<comment type="caution">
    <text evidence="1">The sequence shown here is derived from an EMBL/GenBank/DDBJ whole genome shotgun (WGS) entry which is preliminary data.</text>
</comment>
<sequence length="63" mass="7212">MMSSSCNSTAFYEGDKKFTLKKLQVRLRADIKEAIDNASEKSNKSINRYVNEVLAEHFNLDPD</sequence>
<proteinExistence type="predicted"/>
<organism evidence="1 2">
    <name type="scientific">Aquisalinus luteolus</name>
    <dbReference type="NCBI Taxonomy" id="1566827"/>
    <lineage>
        <taxon>Bacteria</taxon>
        <taxon>Pseudomonadati</taxon>
        <taxon>Pseudomonadota</taxon>
        <taxon>Alphaproteobacteria</taxon>
        <taxon>Parvularculales</taxon>
        <taxon>Parvularculaceae</taxon>
        <taxon>Aquisalinus</taxon>
    </lineage>
</organism>
<accession>A0A8J3A479</accession>